<evidence type="ECO:0000259" key="4">
    <source>
        <dbReference type="Pfam" id="PF01557"/>
    </source>
</evidence>
<reference evidence="7" key="1">
    <citation type="submission" date="2017-06" db="EMBL/GenBank/DDBJ databases">
        <title>Herbaspirillum phytohormonus sp. nov., isolated from the root nodule of Robinia pseudoacacia in lead-zinc mine.</title>
        <authorList>
            <person name="Fan M."/>
            <person name="Lin Y."/>
        </authorList>
    </citation>
    <scope>NUCLEOTIDE SEQUENCE [LARGE SCALE GENOMIC DNA]</scope>
    <source>
        <strain evidence="7">SC-089</strain>
    </source>
</reference>
<protein>
    <submittedName>
        <fullName evidence="6">2-keto-4-pentenoate hydratase</fullName>
    </submittedName>
</protein>
<dbReference type="OrthoDB" id="9805307at2"/>
<dbReference type="GO" id="GO:0046872">
    <property type="term" value="F:metal ion binding"/>
    <property type="evidence" value="ECO:0007669"/>
    <property type="project" value="UniProtKB-KW"/>
</dbReference>
<dbReference type="PANTHER" id="PTHR42796:SF4">
    <property type="entry name" value="FUMARYLACETOACETATE HYDROLASE DOMAIN-CONTAINING PROTEIN 2A"/>
    <property type="match status" value="1"/>
</dbReference>
<accession>A0A225MRB7</accession>
<dbReference type="SUPFAM" id="SSF56529">
    <property type="entry name" value="FAH"/>
    <property type="match status" value="1"/>
</dbReference>
<dbReference type="Pfam" id="PF01557">
    <property type="entry name" value="FAA_hydrolase"/>
    <property type="match status" value="1"/>
</dbReference>
<dbReference type="InterPro" id="IPR011234">
    <property type="entry name" value="Fumarylacetoacetase-like_C"/>
</dbReference>
<proteinExistence type="inferred from homology"/>
<comment type="similarity">
    <text evidence="2">Belongs to the FAH family.</text>
</comment>
<dbReference type="GO" id="GO:0044281">
    <property type="term" value="P:small molecule metabolic process"/>
    <property type="evidence" value="ECO:0007669"/>
    <property type="project" value="UniProtKB-ARBA"/>
</dbReference>
<dbReference type="InterPro" id="IPR018833">
    <property type="entry name" value="Rv2993c-like_N"/>
</dbReference>
<evidence type="ECO:0000256" key="1">
    <source>
        <dbReference type="ARBA" id="ARBA00001946"/>
    </source>
</evidence>
<dbReference type="RefSeq" id="WP_088602497.1">
    <property type="nucleotide sequence ID" value="NZ_NJIH01000003.1"/>
</dbReference>
<dbReference type="InterPro" id="IPR051121">
    <property type="entry name" value="FAH"/>
</dbReference>
<dbReference type="Proteomes" id="UP000214603">
    <property type="component" value="Unassembled WGS sequence"/>
</dbReference>
<keyword evidence="7" id="KW-1185">Reference proteome</keyword>
<organism evidence="6 7">
    <name type="scientific">Candidimonas nitroreducens</name>
    <dbReference type="NCBI Taxonomy" id="683354"/>
    <lineage>
        <taxon>Bacteria</taxon>
        <taxon>Pseudomonadati</taxon>
        <taxon>Pseudomonadota</taxon>
        <taxon>Betaproteobacteria</taxon>
        <taxon>Burkholderiales</taxon>
        <taxon>Alcaligenaceae</taxon>
        <taxon>Candidimonas</taxon>
    </lineage>
</organism>
<dbReference type="InterPro" id="IPR036663">
    <property type="entry name" value="Fumarylacetoacetase_C_sf"/>
</dbReference>
<keyword evidence="3" id="KW-0479">Metal-binding</keyword>
<feature type="domain" description="Rv2993c-like N-terminal" evidence="5">
    <location>
        <begin position="1"/>
        <end position="51"/>
    </location>
</feature>
<evidence type="ECO:0000256" key="2">
    <source>
        <dbReference type="ARBA" id="ARBA00010211"/>
    </source>
</evidence>
<dbReference type="Pfam" id="PF10370">
    <property type="entry name" value="Rv2993c-like_N"/>
    <property type="match status" value="1"/>
</dbReference>
<dbReference type="Gene3D" id="3.90.850.10">
    <property type="entry name" value="Fumarylacetoacetase-like, C-terminal domain"/>
    <property type="match status" value="1"/>
</dbReference>
<evidence type="ECO:0000259" key="5">
    <source>
        <dbReference type="Pfam" id="PF10370"/>
    </source>
</evidence>
<comment type="cofactor">
    <cofactor evidence="1">
        <name>Mg(2+)</name>
        <dbReference type="ChEBI" id="CHEBI:18420"/>
    </cofactor>
</comment>
<evidence type="ECO:0000256" key="3">
    <source>
        <dbReference type="ARBA" id="ARBA00022723"/>
    </source>
</evidence>
<sequence length="261" mass="28955">MRFVRYLRDGITRYGMIEGLEIVELRGGLFESKISFNGVRQPLAGTQLLPPIVPVTFYSGTSGGNYFTHRRSHESALQPATPAEQHISYRANSALAGHEASVVIPPDSSGKVQFEGELVVVIGRTCRNIEPENAMAYVFGYTIGNDISERVWQKSDPTFWRSKNADTFKPMGPWIDTSADIDKMTTCVRLNGREVSRFRTGEMVFDVPTTISRISRYITLVPGDVIWMGTDDPTLDMYPGDIVEIEITGLGVLRNSIVAGV</sequence>
<comment type="caution">
    <text evidence="6">The sequence shown here is derived from an EMBL/GenBank/DDBJ whole genome shotgun (WGS) entry which is preliminary data.</text>
</comment>
<dbReference type="AlphaFoldDB" id="A0A225MRB7"/>
<dbReference type="PANTHER" id="PTHR42796">
    <property type="entry name" value="FUMARYLACETOACETATE HYDROLASE DOMAIN-CONTAINING PROTEIN 2A-RELATED"/>
    <property type="match status" value="1"/>
</dbReference>
<dbReference type="GO" id="GO:0003824">
    <property type="term" value="F:catalytic activity"/>
    <property type="evidence" value="ECO:0007669"/>
    <property type="project" value="InterPro"/>
</dbReference>
<dbReference type="EMBL" id="NJIH01000003">
    <property type="protein sequence ID" value="OWT63917.1"/>
    <property type="molecule type" value="Genomic_DNA"/>
</dbReference>
<evidence type="ECO:0000313" key="7">
    <source>
        <dbReference type="Proteomes" id="UP000214603"/>
    </source>
</evidence>
<name>A0A225MRB7_9BURK</name>
<feature type="domain" description="Fumarylacetoacetase-like C-terminal" evidence="4">
    <location>
        <begin position="62"/>
        <end position="258"/>
    </location>
</feature>
<evidence type="ECO:0000313" key="6">
    <source>
        <dbReference type="EMBL" id="OWT63917.1"/>
    </source>
</evidence>
<gene>
    <name evidence="6" type="ORF">CEY11_06340</name>
</gene>